<evidence type="ECO:0000313" key="3">
    <source>
        <dbReference type="Proteomes" id="UP000664480"/>
    </source>
</evidence>
<sequence>MIKDNRVSKYLLYAIGEIILVVIGILIALGINNWNEKENNINQANKHLETIRLNLNDDIIQAQNLLAESQTTVDYSNIFLDQFKTLKPFDNNIQMYIIYLMFERNIEVNDSGFTALLNSNSMAFVDEDLQVKILNYYRHIEQLKSREINANTEIKTMYEPYVKANFYWIYNKTNPWPRQADMYKDDPRPVENIDSKLKSVIENKRFEIMVNHRRYQAQILTDLYTKTIELAEEISNMIEK</sequence>
<protein>
    <submittedName>
        <fullName evidence="2">Uncharacterized protein</fullName>
    </submittedName>
</protein>
<reference evidence="2 3" key="1">
    <citation type="submission" date="2021-03" db="EMBL/GenBank/DDBJ databases">
        <title>novel species isolated from a fishpond in China.</title>
        <authorList>
            <person name="Lu H."/>
            <person name="Cai Z."/>
        </authorList>
    </citation>
    <scope>NUCLEOTIDE SEQUENCE [LARGE SCALE GENOMIC DNA]</scope>
    <source>
        <strain evidence="2 3">YJ13C</strain>
    </source>
</reference>
<evidence type="ECO:0000313" key="2">
    <source>
        <dbReference type="EMBL" id="MBN7814581.1"/>
    </source>
</evidence>
<dbReference type="RefSeq" id="WP_206585221.1">
    <property type="nucleotide sequence ID" value="NZ_JAFKCU010000001.1"/>
</dbReference>
<accession>A0ABS3CBV1</accession>
<organism evidence="2 3">
    <name type="scientific">Algoriphagus pacificus</name>
    <dbReference type="NCBI Taxonomy" id="2811234"/>
    <lineage>
        <taxon>Bacteria</taxon>
        <taxon>Pseudomonadati</taxon>
        <taxon>Bacteroidota</taxon>
        <taxon>Cytophagia</taxon>
        <taxon>Cytophagales</taxon>
        <taxon>Cyclobacteriaceae</taxon>
        <taxon>Algoriphagus</taxon>
    </lineage>
</organism>
<dbReference type="EMBL" id="JAFKCU010000001">
    <property type="protein sequence ID" value="MBN7814581.1"/>
    <property type="molecule type" value="Genomic_DNA"/>
</dbReference>
<feature type="transmembrane region" description="Helical" evidence="1">
    <location>
        <begin position="12"/>
        <end position="31"/>
    </location>
</feature>
<keyword evidence="1" id="KW-1133">Transmembrane helix</keyword>
<name>A0ABS3CBV1_9BACT</name>
<keyword evidence="3" id="KW-1185">Reference proteome</keyword>
<comment type="caution">
    <text evidence="2">The sequence shown here is derived from an EMBL/GenBank/DDBJ whole genome shotgun (WGS) entry which is preliminary data.</text>
</comment>
<dbReference type="Pfam" id="PF19578">
    <property type="entry name" value="DUF6090"/>
    <property type="match status" value="1"/>
</dbReference>
<keyword evidence="1" id="KW-0472">Membrane</keyword>
<dbReference type="Proteomes" id="UP000664480">
    <property type="component" value="Unassembled WGS sequence"/>
</dbReference>
<dbReference type="InterPro" id="IPR045749">
    <property type="entry name" value="DUF6090"/>
</dbReference>
<evidence type="ECO:0000256" key="1">
    <source>
        <dbReference type="SAM" id="Phobius"/>
    </source>
</evidence>
<keyword evidence="1" id="KW-0812">Transmembrane</keyword>
<gene>
    <name evidence="2" type="ORF">J0A69_04035</name>
</gene>
<proteinExistence type="predicted"/>